<dbReference type="EMBL" id="DVNE01000009">
    <property type="protein sequence ID" value="HIU61169.1"/>
    <property type="molecule type" value="Genomic_DNA"/>
</dbReference>
<dbReference type="SUPFAM" id="SSF53850">
    <property type="entry name" value="Periplasmic binding protein-like II"/>
    <property type="match status" value="1"/>
</dbReference>
<evidence type="ECO:0000256" key="1">
    <source>
        <dbReference type="ARBA" id="ARBA00022729"/>
    </source>
</evidence>
<dbReference type="InterPro" id="IPR006059">
    <property type="entry name" value="SBP"/>
</dbReference>
<reference evidence="4" key="1">
    <citation type="submission" date="2020-10" db="EMBL/GenBank/DDBJ databases">
        <authorList>
            <person name="Gilroy R."/>
        </authorList>
    </citation>
    <scope>NUCLEOTIDE SEQUENCE</scope>
    <source>
        <strain evidence="4">CHK195-12923</strain>
    </source>
</reference>
<keyword evidence="1 3" id="KW-0732">Signal</keyword>
<dbReference type="AlphaFoldDB" id="A0A9D1MJH8"/>
<comment type="caution">
    <text evidence="4">The sequence shown here is derived from an EMBL/GenBank/DDBJ whole genome shotgun (WGS) entry which is preliminary data.</text>
</comment>
<accession>A0A9D1MJH8</accession>
<evidence type="ECO:0000256" key="3">
    <source>
        <dbReference type="SAM" id="SignalP"/>
    </source>
</evidence>
<keyword evidence="2" id="KW-1133">Transmembrane helix</keyword>
<protein>
    <submittedName>
        <fullName evidence="4">Extracellular solute-binding protein</fullName>
    </submittedName>
</protein>
<feature type="signal peptide" evidence="3">
    <location>
        <begin position="1"/>
        <end position="23"/>
    </location>
</feature>
<evidence type="ECO:0000256" key="2">
    <source>
        <dbReference type="SAM" id="Phobius"/>
    </source>
</evidence>
<reference evidence="4" key="2">
    <citation type="journal article" date="2021" name="PeerJ">
        <title>Extensive microbial diversity within the chicken gut microbiome revealed by metagenomics and culture.</title>
        <authorList>
            <person name="Gilroy R."/>
            <person name="Ravi A."/>
            <person name="Getino M."/>
            <person name="Pursley I."/>
            <person name="Horton D.L."/>
            <person name="Alikhan N.F."/>
            <person name="Baker D."/>
            <person name="Gharbi K."/>
            <person name="Hall N."/>
            <person name="Watson M."/>
            <person name="Adriaenssens E.M."/>
            <person name="Foster-Nyarko E."/>
            <person name="Jarju S."/>
            <person name="Secka A."/>
            <person name="Antonio M."/>
            <person name="Oren A."/>
            <person name="Chaudhuri R.R."/>
            <person name="La Ragione R."/>
            <person name="Hildebrand F."/>
            <person name="Pallen M.J."/>
        </authorList>
    </citation>
    <scope>NUCLEOTIDE SEQUENCE</scope>
    <source>
        <strain evidence="4">CHK195-12923</strain>
    </source>
</reference>
<dbReference type="Proteomes" id="UP000824110">
    <property type="component" value="Unassembled WGS sequence"/>
</dbReference>
<feature type="transmembrane region" description="Helical" evidence="2">
    <location>
        <begin position="495"/>
        <end position="517"/>
    </location>
</feature>
<evidence type="ECO:0000313" key="5">
    <source>
        <dbReference type="Proteomes" id="UP000824110"/>
    </source>
</evidence>
<evidence type="ECO:0000313" key="4">
    <source>
        <dbReference type="EMBL" id="HIU61169.1"/>
    </source>
</evidence>
<dbReference type="Pfam" id="PF13416">
    <property type="entry name" value="SBP_bac_8"/>
    <property type="match status" value="1"/>
</dbReference>
<dbReference type="Gene3D" id="3.40.190.10">
    <property type="entry name" value="Periplasmic binding protein-like II"/>
    <property type="match status" value="2"/>
</dbReference>
<dbReference type="PANTHER" id="PTHR30222:SF17">
    <property type="entry name" value="SPERMIDINE_PUTRESCINE-BINDING PERIPLASMIC PROTEIN"/>
    <property type="match status" value="1"/>
</dbReference>
<keyword evidence="2" id="KW-0472">Membrane</keyword>
<name>A0A9D1MJH8_9FIRM</name>
<proteinExistence type="predicted"/>
<keyword evidence="2" id="KW-0812">Transmembrane</keyword>
<sequence>MKKLRIAAIAAACALSFPVFALAGCAEGKDTVELRIANWEEYIDLGDWGEDEAIELEDSTVMGVNSVVDDFTEWFNSQDYGFEVSVEYSTFGTNEDLYNQMNLGDVYDLVCPSDYMIMKLLAEDRILPYSEQFMDESNPENYYINGVSDYIDGAEGSIFDQYGWSGIAACYMWGTTGLVYNPERLESEEDVSTWDILTNSDYYKSVTIKDNVRDAYFAALSILYKDELDAINADESMSESEKTEARSALLNATDRQTIAAAEDILKQIKENVYSFETDSGKTDMVTGKVISNLQWSGDAVYILDQADEEDTELWYSVPDANTNLWFDGWVMLKEGIQNDTQRQIAAEAFVNFLSRPDIAVRNMYYIGYTSSIAADEVFQYFDWCYGAITDPEDEEYYELTDGLYEYDVSYFFGDGHSIYVDMSTLHASDVVDTGETVDGHKVYSGGIVNSGRQAFGQYPTKDVISRSVVMLDFGDDLAAINQMWINVRCLDILDIPVTTVVIVAVIIVAVVAAILIYRFRYEIFYSRPRKNKAN</sequence>
<gene>
    <name evidence="4" type="ORF">IAB69_00775</name>
</gene>
<dbReference type="PANTHER" id="PTHR30222">
    <property type="entry name" value="SPERMIDINE/PUTRESCINE-BINDING PERIPLASMIC PROTEIN"/>
    <property type="match status" value="1"/>
</dbReference>
<feature type="chain" id="PRO_5038570668" evidence="3">
    <location>
        <begin position="24"/>
        <end position="534"/>
    </location>
</feature>
<dbReference type="PROSITE" id="PS51257">
    <property type="entry name" value="PROKAR_LIPOPROTEIN"/>
    <property type="match status" value="1"/>
</dbReference>
<organism evidence="4 5">
    <name type="scientific">Candidatus Coproplasma excrementigallinarum</name>
    <dbReference type="NCBI Taxonomy" id="2840747"/>
    <lineage>
        <taxon>Bacteria</taxon>
        <taxon>Bacillati</taxon>
        <taxon>Bacillota</taxon>
        <taxon>Clostridia</taxon>
        <taxon>Eubacteriales</taxon>
        <taxon>Candidatus Coproplasma</taxon>
    </lineage>
</organism>